<dbReference type="InterPro" id="IPR015915">
    <property type="entry name" value="Kelch-typ_b-propeller"/>
</dbReference>
<dbReference type="InterPro" id="IPR017096">
    <property type="entry name" value="BTB-kelch_protein"/>
</dbReference>
<evidence type="ECO:0000313" key="5">
    <source>
        <dbReference type="Proteomes" id="UP000735302"/>
    </source>
</evidence>
<evidence type="ECO:0000259" key="3">
    <source>
        <dbReference type="PROSITE" id="PS50097"/>
    </source>
</evidence>
<dbReference type="Gene3D" id="1.25.40.420">
    <property type="match status" value="1"/>
</dbReference>
<comment type="caution">
    <text evidence="4">The sequence shown here is derived from an EMBL/GenBank/DDBJ whole genome shotgun (WGS) entry which is preliminary data.</text>
</comment>
<dbReference type="PANTHER" id="PTHR45632">
    <property type="entry name" value="LD33804P"/>
    <property type="match status" value="1"/>
</dbReference>
<sequence length="616" mass="70270">MAAHNPKQMDNEEEKHFDQIVIAPHKLKYINTHHKKVSAKMYDYKCDIKLRVCNSNFKAHKEVLSEASDYFSAMFSHDMLERERDVIELLDISPDGFALLLDYFYHGHVTLEPATIEDVIEAARFFQVDWVVVVACDYLVHQLSIDNYQTVLQLADKYLLGDLRGDIFHFLGINISRLAKEKDFYLNFDLELLTKFLNEDVYIEADEEFVLELIINWVAAKQHERQEFFLPLLRLVRFPLMEPDSLDKLPLKLDLQRWPEVADAVEEAKHYSNSIAAQSLFRGLRFCARGSRPTVVMFSFGPEPCTVTYQDVVNPKKQCREELQGSDTGLDTELESASVAKLGNFLYRTGGYDATVCSSTEVSRYDPRYRTWTCLAPMNHARVSHAMCASEDLIFVLGGINHLIGEYGDEDTILSSMEVYDVRENVWHEVDSQLPGGTGSYNQAAVYEGGNLYLSGGISTDPFDSVPMAGLWRFSLDIHRGQRGLEGERGGTWHSCRDMLYTRQGHSMTAVSSKLYVFGGYTAMGNNGPFQDCLTSEVYDIETNQWTELTPMPDTFGHVMRSVGLYEGKIFMYGNGCLHTYHIDEDEMEYGDYYGFSTQKIAVLDVAYLYDHATPL</sequence>
<keyword evidence="5" id="KW-1185">Reference proteome</keyword>
<dbReference type="InterPro" id="IPR011498">
    <property type="entry name" value="Kelch_2"/>
</dbReference>
<evidence type="ECO:0000256" key="2">
    <source>
        <dbReference type="ARBA" id="ARBA00022737"/>
    </source>
</evidence>
<dbReference type="Pfam" id="PF01344">
    <property type="entry name" value="Kelch_1"/>
    <property type="match status" value="1"/>
</dbReference>
<proteinExistence type="predicted"/>
<dbReference type="Pfam" id="PF00651">
    <property type="entry name" value="BTB"/>
    <property type="match status" value="1"/>
</dbReference>
<keyword evidence="2" id="KW-0677">Repeat</keyword>
<dbReference type="Pfam" id="PF07646">
    <property type="entry name" value="Kelch_2"/>
    <property type="match status" value="1"/>
</dbReference>
<dbReference type="PANTHER" id="PTHR45632:SF3">
    <property type="entry name" value="KELCH-LIKE PROTEIN 32"/>
    <property type="match status" value="1"/>
</dbReference>
<organism evidence="4 5">
    <name type="scientific">Plakobranchus ocellatus</name>
    <dbReference type="NCBI Taxonomy" id="259542"/>
    <lineage>
        <taxon>Eukaryota</taxon>
        <taxon>Metazoa</taxon>
        <taxon>Spiralia</taxon>
        <taxon>Lophotrochozoa</taxon>
        <taxon>Mollusca</taxon>
        <taxon>Gastropoda</taxon>
        <taxon>Heterobranchia</taxon>
        <taxon>Euthyneura</taxon>
        <taxon>Panpulmonata</taxon>
        <taxon>Sacoglossa</taxon>
        <taxon>Placobranchoidea</taxon>
        <taxon>Plakobranchidae</taxon>
        <taxon>Plakobranchus</taxon>
    </lineage>
</organism>
<dbReference type="Gene3D" id="2.120.10.80">
    <property type="entry name" value="Kelch-type beta propeller"/>
    <property type="match status" value="1"/>
</dbReference>
<reference evidence="4 5" key="1">
    <citation type="journal article" date="2021" name="Elife">
        <title>Chloroplast acquisition without the gene transfer in kleptoplastic sea slugs, Plakobranchus ocellatus.</title>
        <authorList>
            <person name="Maeda T."/>
            <person name="Takahashi S."/>
            <person name="Yoshida T."/>
            <person name="Shimamura S."/>
            <person name="Takaki Y."/>
            <person name="Nagai Y."/>
            <person name="Toyoda A."/>
            <person name="Suzuki Y."/>
            <person name="Arimoto A."/>
            <person name="Ishii H."/>
            <person name="Satoh N."/>
            <person name="Nishiyama T."/>
            <person name="Hasebe M."/>
            <person name="Maruyama T."/>
            <person name="Minagawa J."/>
            <person name="Obokata J."/>
            <person name="Shigenobu S."/>
        </authorList>
    </citation>
    <scope>NUCLEOTIDE SEQUENCE [LARGE SCALE GENOMIC DNA]</scope>
</reference>
<evidence type="ECO:0000256" key="1">
    <source>
        <dbReference type="ARBA" id="ARBA00022441"/>
    </source>
</evidence>
<dbReference type="PIRSF" id="PIRSF037037">
    <property type="entry name" value="Kelch-like_protein_gigaxonin"/>
    <property type="match status" value="1"/>
</dbReference>
<dbReference type="InterPro" id="IPR011705">
    <property type="entry name" value="BACK"/>
</dbReference>
<dbReference type="SUPFAM" id="SSF54695">
    <property type="entry name" value="POZ domain"/>
    <property type="match status" value="1"/>
</dbReference>
<dbReference type="Pfam" id="PF07707">
    <property type="entry name" value="BACK"/>
    <property type="match status" value="1"/>
</dbReference>
<evidence type="ECO:0000313" key="4">
    <source>
        <dbReference type="EMBL" id="GFO15664.1"/>
    </source>
</evidence>
<dbReference type="EMBL" id="BLXT01004610">
    <property type="protein sequence ID" value="GFO15664.1"/>
    <property type="molecule type" value="Genomic_DNA"/>
</dbReference>
<dbReference type="Proteomes" id="UP000735302">
    <property type="component" value="Unassembled WGS sequence"/>
</dbReference>
<dbReference type="InterPro" id="IPR000210">
    <property type="entry name" value="BTB/POZ_dom"/>
</dbReference>
<dbReference type="SMART" id="SM00225">
    <property type="entry name" value="BTB"/>
    <property type="match status" value="1"/>
</dbReference>
<dbReference type="InterPro" id="IPR011333">
    <property type="entry name" value="SKP1/BTB/POZ_sf"/>
</dbReference>
<protein>
    <submittedName>
        <fullName evidence="4">Kelch-like protein 9</fullName>
    </submittedName>
</protein>
<dbReference type="SUPFAM" id="SSF117281">
    <property type="entry name" value="Kelch motif"/>
    <property type="match status" value="1"/>
</dbReference>
<dbReference type="InterPro" id="IPR006652">
    <property type="entry name" value="Kelch_1"/>
</dbReference>
<dbReference type="Gene3D" id="3.30.710.10">
    <property type="entry name" value="Potassium Channel Kv1.1, Chain A"/>
    <property type="match status" value="1"/>
</dbReference>
<keyword evidence="1" id="KW-0880">Kelch repeat</keyword>
<feature type="domain" description="BTB" evidence="3">
    <location>
        <begin position="46"/>
        <end position="113"/>
    </location>
</feature>
<gene>
    <name evidence="4" type="ORF">PoB_004216900</name>
</gene>
<dbReference type="SMART" id="SM00875">
    <property type="entry name" value="BACK"/>
    <property type="match status" value="1"/>
</dbReference>
<dbReference type="SMART" id="SM00612">
    <property type="entry name" value="Kelch"/>
    <property type="match status" value="3"/>
</dbReference>
<name>A0AAV4B6D5_9GAST</name>
<accession>A0AAV4B6D5</accession>
<dbReference type="CDD" id="cd18186">
    <property type="entry name" value="BTB_POZ_ZBTB_KLHL-like"/>
    <property type="match status" value="1"/>
</dbReference>
<dbReference type="AlphaFoldDB" id="A0AAV4B6D5"/>
<dbReference type="PROSITE" id="PS50097">
    <property type="entry name" value="BTB"/>
    <property type="match status" value="1"/>
</dbReference>